<comment type="similarity">
    <text evidence="1">Belongs to the 3-hydroxyacyl-CoA dehydrogenase family.</text>
</comment>
<proteinExistence type="inferred from homology"/>
<dbReference type="PANTHER" id="PTHR48075">
    <property type="entry name" value="3-HYDROXYACYL-COA DEHYDROGENASE FAMILY PROTEIN"/>
    <property type="match status" value="1"/>
</dbReference>
<dbReference type="InterPro" id="IPR013328">
    <property type="entry name" value="6PGD_dom2"/>
</dbReference>
<dbReference type="GO" id="GO:0003857">
    <property type="term" value="F:(3S)-3-hydroxyacyl-CoA dehydrogenase (NAD+) activity"/>
    <property type="evidence" value="ECO:0007669"/>
    <property type="project" value="UniProtKB-EC"/>
</dbReference>
<dbReference type="InterPro" id="IPR006108">
    <property type="entry name" value="3HC_DH_C"/>
</dbReference>
<dbReference type="InterPro" id="IPR036291">
    <property type="entry name" value="NAD(P)-bd_dom_sf"/>
</dbReference>
<feature type="domain" description="3-hydroxyacyl-CoA dehydrogenase NAD binding" evidence="4">
    <location>
        <begin position="11"/>
        <end position="176"/>
    </location>
</feature>
<dbReference type="SUPFAM" id="SSF48179">
    <property type="entry name" value="6-phosphogluconate dehydrogenase C-terminal domain-like"/>
    <property type="match status" value="1"/>
</dbReference>
<name>A0A371XFK7_9HYPH</name>
<dbReference type="SUPFAM" id="SSF51735">
    <property type="entry name" value="NAD(P)-binding Rossmann-fold domains"/>
    <property type="match status" value="1"/>
</dbReference>
<evidence type="ECO:0000256" key="2">
    <source>
        <dbReference type="ARBA" id="ARBA00023002"/>
    </source>
</evidence>
<dbReference type="Proteomes" id="UP000262379">
    <property type="component" value="Unassembled WGS sequence"/>
</dbReference>
<reference evidence="6" key="1">
    <citation type="submission" date="2018-08" db="EMBL/GenBank/DDBJ databases">
        <authorList>
            <person name="Im W.T."/>
        </authorList>
    </citation>
    <scope>NUCLEOTIDE SEQUENCE [LARGE SCALE GENOMIC DNA]</scope>
    <source>
        <strain evidence="6">LA-28</strain>
    </source>
</reference>
<dbReference type="GO" id="GO:0006631">
    <property type="term" value="P:fatty acid metabolic process"/>
    <property type="evidence" value="ECO:0007669"/>
    <property type="project" value="InterPro"/>
</dbReference>
<sequence length="314" mass="33914">MKKGNAMKARQIAILGGGLIGRSWSYMFAQSGHRVRICDEASESIVSARNWLAGELSSEDTARVQFCSSLEDAVSGADYVQECVSELIDVKRAIFREAVSLAPASCIFASSTSALLPDAIFSDIAHSDRCLVAHPANPPHVLPIVELVPGRSTSERTMDEVEELMLSLGQDVVRLKRASPGFVLNRLQAALVEEALSLVEAGIADPDDIDRTVRSGLGMRWAFVGPFETMDLNSKGGFEMYTRTLGPALAASAPGGPETSKWNGGAPARVATARRQLLKVSDIPARQSWLIQKLKLLRALKNGVETAGEEQHER</sequence>
<dbReference type="PANTHER" id="PTHR48075:SF1">
    <property type="entry name" value="LAMBDA-CRYSTALLIN HOMOLOG"/>
    <property type="match status" value="1"/>
</dbReference>
<protein>
    <submittedName>
        <fullName evidence="5">3-hydroxyacyl-CoA dehydrogenase</fullName>
        <ecNumber evidence="5">1.1.1.35</ecNumber>
    </submittedName>
</protein>
<keyword evidence="2 5" id="KW-0560">Oxidoreductase</keyword>
<evidence type="ECO:0000256" key="1">
    <source>
        <dbReference type="ARBA" id="ARBA00009463"/>
    </source>
</evidence>
<dbReference type="InterPro" id="IPR006176">
    <property type="entry name" value="3-OHacyl-CoA_DH_NAD-bd"/>
</dbReference>
<dbReference type="EC" id="1.1.1.35" evidence="5"/>
<keyword evidence="6" id="KW-1185">Reference proteome</keyword>
<gene>
    <name evidence="5" type="ORF">DY251_06900</name>
</gene>
<dbReference type="Gene3D" id="1.10.1040.10">
    <property type="entry name" value="N-(1-d-carboxylethyl)-l-norvaline Dehydrogenase, domain 2"/>
    <property type="match status" value="1"/>
</dbReference>
<dbReference type="InterPro" id="IPR008927">
    <property type="entry name" value="6-PGluconate_DH-like_C_sf"/>
</dbReference>
<accession>A0A371XFK7</accession>
<dbReference type="AlphaFoldDB" id="A0A371XFK7"/>
<dbReference type="Pfam" id="PF00725">
    <property type="entry name" value="3HCDH"/>
    <property type="match status" value="1"/>
</dbReference>
<evidence type="ECO:0000259" key="3">
    <source>
        <dbReference type="Pfam" id="PF00725"/>
    </source>
</evidence>
<dbReference type="Pfam" id="PF02737">
    <property type="entry name" value="3HCDH_N"/>
    <property type="match status" value="1"/>
</dbReference>
<evidence type="ECO:0000313" key="6">
    <source>
        <dbReference type="Proteomes" id="UP000262379"/>
    </source>
</evidence>
<organism evidence="5 6">
    <name type="scientific">Mesorhizobium denitrificans</name>
    <dbReference type="NCBI Taxonomy" id="2294114"/>
    <lineage>
        <taxon>Bacteria</taxon>
        <taxon>Pseudomonadati</taxon>
        <taxon>Pseudomonadota</taxon>
        <taxon>Alphaproteobacteria</taxon>
        <taxon>Hyphomicrobiales</taxon>
        <taxon>Phyllobacteriaceae</taxon>
        <taxon>Mesorhizobium</taxon>
    </lineage>
</organism>
<dbReference type="GO" id="GO:0050104">
    <property type="term" value="F:L-gulonate 3-dehydrogenase activity"/>
    <property type="evidence" value="ECO:0007669"/>
    <property type="project" value="TreeGrafter"/>
</dbReference>
<dbReference type="EMBL" id="QURN01000005">
    <property type="protein sequence ID" value="RFC68016.1"/>
    <property type="molecule type" value="Genomic_DNA"/>
</dbReference>
<dbReference type="Gene3D" id="3.40.50.720">
    <property type="entry name" value="NAD(P)-binding Rossmann-like Domain"/>
    <property type="match status" value="1"/>
</dbReference>
<comment type="caution">
    <text evidence="5">The sequence shown here is derived from an EMBL/GenBank/DDBJ whole genome shotgun (WGS) entry which is preliminary data.</text>
</comment>
<evidence type="ECO:0000313" key="5">
    <source>
        <dbReference type="EMBL" id="RFC68016.1"/>
    </source>
</evidence>
<dbReference type="GO" id="GO:0070403">
    <property type="term" value="F:NAD+ binding"/>
    <property type="evidence" value="ECO:0007669"/>
    <property type="project" value="InterPro"/>
</dbReference>
<evidence type="ECO:0000259" key="4">
    <source>
        <dbReference type="Pfam" id="PF02737"/>
    </source>
</evidence>
<feature type="domain" description="3-hydroxyacyl-CoA dehydrogenase C-terminal" evidence="3">
    <location>
        <begin position="181"/>
        <end position="233"/>
    </location>
</feature>